<sequence length="205" mass="22948">MRNLHCTSAKRAGVAHLQRATSFLALALLASAACAEVSESLAYTDYLIQGDHRGSLARLLDDTSPINHDGETYHAFTTWRVSWRYSWITEASGSCRIARVATAVHSTIKLPRLQGGSPSLRERFERYLSALYAHELGHHQIGHKAAQEVDRQLQGMPPMADCQRLSTAANKLALRTVNQFKDEERTYDEITVHGRLQGARLDDDY</sequence>
<feature type="signal peptide" evidence="1">
    <location>
        <begin position="1"/>
        <end position="35"/>
    </location>
</feature>
<dbReference type="EMBL" id="JAHRGL010000001">
    <property type="protein sequence ID" value="MBV2131275.1"/>
    <property type="molecule type" value="Genomic_DNA"/>
</dbReference>
<gene>
    <name evidence="2" type="ORF">KRX52_00505</name>
</gene>
<dbReference type="InterPro" id="IPR010321">
    <property type="entry name" value="DUF922"/>
</dbReference>
<keyword evidence="2" id="KW-0378">Hydrolase</keyword>
<name>A0ABS6MRA4_9GAMM</name>
<dbReference type="Proteomes" id="UP000813068">
    <property type="component" value="Unassembled WGS sequence"/>
</dbReference>
<keyword evidence="2" id="KW-0645">Protease</keyword>
<dbReference type="GO" id="GO:0006508">
    <property type="term" value="P:proteolysis"/>
    <property type="evidence" value="ECO:0007669"/>
    <property type="project" value="UniProtKB-KW"/>
</dbReference>
<keyword evidence="3" id="KW-1185">Reference proteome</keyword>
<dbReference type="RefSeq" id="WP_217679183.1">
    <property type="nucleotide sequence ID" value="NZ_JAHRGL010000001.1"/>
</dbReference>
<reference evidence="2 3" key="1">
    <citation type="submission" date="2021-06" db="EMBL/GenBank/DDBJ databases">
        <title>Differences between aerobic and microaerobic xylene degrading microbial communities.</title>
        <authorList>
            <person name="Banerjee S."/>
            <person name="Tancsics A."/>
        </authorList>
    </citation>
    <scope>NUCLEOTIDE SEQUENCE [LARGE SCALE GENOMIC DNA]</scope>
    <source>
        <strain evidence="2 3">MAP12</strain>
    </source>
</reference>
<dbReference type="GO" id="GO:0008233">
    <property type="term" value="F:peptidase activity"/>
    <property type="evidence" value="ECO:0007669"/>
    <property type="project" value="UniProtKB-KW"/>
</dbReference>
<evidence type="ECO:0000313" key="3">
    <source>
        <dbReference type="Proteomes" id="UP000813068"/>
    </source>
</evidence>
<keyword evidence="1" id="KW-0732">Signal</keyword>
<organism evidence="2 3">
    <name type="scientific">Geopseudomonas aromaticivorans</name>
    <dbReference type="NCBI Taxonomy" id="2849492"/>
    <lineage>
        <taxon>Bacteria</taxon>
        <taxon>Pseudomonadati</taxon>
        <taxon>Pseudomonadota</taxon>
        <taxon>Gammaproteobacteria</taxon>
        <taxon>Pseudomonadales</taxon>
        <taxon>Pseudomonadaceae</taxon>
        <taxon>Geopseudomonas</taxon>
    </lineage>
</organism>
<dbReference type="PROSITE" id="PS51257">
    <property type="entry name" value="PROKAR_LIPOPROTEIN"/>
    <property type="match status" value="1"/>
</dbReference>
<evidence type="ECO:0000313" key="2">
    <source>
        <dbReference type="EMBL" id="MBV2131275.1"/>
    </source>
</evidence>
<proteinExistence type="predicted"/>
<comment type="caution">
    <text evidence="2">The sequence shown here is derived from an EMBL/GenBank/DDBJ whole genome shotgun (WGS) entry which is preliminary data.</text>
</comment>
<protein>
    <submittedName>
        <fullName evidence="2">DUF922 domain-containing Zn-dependent protease</fullName>
    </submittedName>
</protein>
<feature type="chain" id="PRO_5045444179" evidence="1">
    <location>
        <begin position="36"/>
        <end position="205"/>
    </location>
</feature>
<accession>A0ABS6MRA4</accession>
<evidence type="ECO:0000256" key="1">
    <source>
        <dbReference type="SAM" id="SignalP"/>
    </source>
</evidence>
<dbReference type="Pfam" id="PF06037">
    <property type="entry name" value="DUF922"/>
    <property type="match status" value="1"/>
</dbReference>